<sequence length="98" mass="11266">MAVYIVNAYDIHDFETFSKYPPQVGPLLVKHGAKLLAMETNPRALEGTPKTMNAIVEFPSEDAVNNFYNDPEYQAFIDLRHKSTSNCTMVMLHQFERR</sequence>
<dbReference type="InterPro" id="IPR011008">
    <property type="entry name" value="Dimeric_a/b-barrel"/>
</dbReference>
<keyword evidence="3" id="KW-1185">Reference proteome</keyword>
<evidence type="ECO:0000313" key="3">
    <source>
        <dbReference type="Proteomes" id="UP000266183"/>
    </source>
</evidence>
<accession>A0A385SJZ3</accession>
<dbReference type="Pfam" id="PF07045">
    <property type="entry name" value="DUF1330"/>
    <property type="match status" value="1"/>
</dbReference>
<dbReference type="Gene3D" id="3.30.70.100">
    <property type="match status" value="1"/>
</dbReference>
<evidence type="ECO:0000259" key="1">
    <source>
        <dbReference type="Pfam" id="PF07045"/>
    </source>
</evidence>
<dbReference type="KEGG" id="chk:D4L85_01455"/>
<evidence type="ECO:0000313" key="2">
    <source>
        <dbReference type="EMBL" id="AYB29328.1"/>
    </source>
</evidence>
<proteinExistence type="predicted"/>
<dbReference type="PANTHER" id="PTHR41521">
    <property type="match status" value="1"/>
</dbReference>
<dbReference type="AlphaFoldDB" id="A0A385SJZ3"/>
<dbReference type="SUPFAM" id="SSF54909">
    <property type="entry name" value="Dimeric alpha+beta barrel"/>
    <property type="match status" value="1"/>
</dbReference>
<gene>
    <name evidence="2" type="ORF">D4L85_01455</name>
</gene>
<reference evidence="3" key="1">
    <citation type="submission" date="2018-09" db="EMBL/GenBank/DDBJ databases">
        <title>Chryseolinea sp. KIS68-18 isolated from soil.</title>
        <authorList>
            <person name="Weon H.-Y."/>
            <person name="Kwon S.-W."/>
            <person name="Lee S.A."/>
        </authorList>
    </citation>
    <scope>NUCLEOTIDE SEQUENCE [LARGE SCALE GENOMIC DNA]</scope>
    <source>
        <strain evidence="3">KIS68-18</strain>
    </source>
</reference>
<dbReference type="RefSeq" id="WP_119752647.1">
    <property type="nucleotide sequence ID" value="NZ_CP032382.1"/>
</dbReference>
<dbReference type="PANTHER" id="PTHR41521:SF4">
    <property type="entry name" value="BLR0684 PROTEIN"/>
    <property type="match status" value="1"/>
</dbReference>
<dbReference type="Proteomes" id="UP000266183">
    <property type="component" value="Chromosome"/>
</dbReference>
<dbReference type="OrthoDB" id="9806380at2"/>
<organism evidence="2 3">
    <name type="scientific">Chryseolinea soli</name>
    <dbReference type="NCBI Taxonomy" id="2321403"/>
    <lineage>
        <taxon>Bacteria</taxon>
        <taxon>Pseudomonadati</taxon>
        <taxon>Bacteroidota</taxon>
        <taxon>Cytophagia</taxon>
        <taxon>Cytophagales</taxon>
        <taxon>Fulvivirgaceae</taxon>
        <taxon>Chryseolinea</taxon>
    </lineage>
</organism>
<protein>
    <submittedName>
        <fullName evidence="2">DUF1330 domain-containing protein</fullName>
    </submittedName>
</protein>
<dbReference type="InterPro" id="IPR010753">
    <property type="entry name" value="DUF1330"/>
</dbReference>
<feature type="domain" description="DUF1330" evidence="1">
    <location>
        <begin position="3"/>
        <end position="91"/>
    </location>
</feature>
<dbReference type="EMBL" id="CP032382">
    <property type="protein sequence ID" value="AYB29328.1"/>
    <property type="molecule type" value="Genomic_DNA"/>
</dbReference>
<name>A0A385SJZ3_9BACT</name>